<dbReference type="Proteomes" id="UP001153954">
    <property type="component" value="Unassembled WGS sequence"/>
</dbReference>
<accession>A0AAU9U3M9</accession>
<dbReference type="InterPro" id="IPR050271">
    <property type="entry name" value="UDP-glycosyltransferase"/>
</dbReference>
<dbReference type="GO" id="GO:0015020">
    <property type="term" value="F:glucuronosyltransferase activity"/>
    <property type="evidence" value="ECO:0007669"/>
    <property type="project" value="UniProtKB-EC"/>
</dbReference>
<dbReference type="InterPro" id="IPR002213">
    <property type="entry name" value="UDP_glucos_trans"/>
</dbReference>
<gene>
    <name evidence="6" type="ORF">EEDITHA_LOCUS8083</name>
</gene>
<feature type="signal peptide" evidence="5">
    <location>
        <begin position="1"/>
        <end position="20"/>
    </location>
</feature>
<keyword evidence="5" id="KW-0472">Membrane</keyword>
<keyword evidence="7" id="KW-1185">Reference proteome</keyword>
<keyword evidence="5" id="KW-0812">Transmembrane</keyword>
<evidence type="ECO:0000313" key="6">
    <source>
        <dbReference type="EMBL" id="CAH2092310.1"/>
    </source>
</evidence>
<feature type="transmembrane region" description="Helical" evidence="5">
    <location>
        <begin position="477"/>
        <end position="500"/>
    </location>
</feature>
<dbReference type="Gene3D" id="3.40.50.2000">
    <property type="entry name" value="Glycogen Phosphorylase B"/>
    <property type="match status" value="2"/>
</dbReference>
<dbReference type="Pfam" id="PF00201">
    <property type="entry name" value="UDPGT"/>
    <property type="match status" value="1"/>
</dbReference>
<dbReference type="CDD" id="cd03784">
    <property type="entry name" value="GT1_Gtf-like"/>
    <property type="match status" value="1"/>
</dbReference>
<dbReference type="SUPFAM" id="SSF53756">
    <property type="entry name" value="UDP-Glycosyltransferase/glycogen phosphorylase"/>
    <property type="match status" value="1"/>
</dbReference>
<comment type="catalytic activity">
    <reaction evidence="5">
        <text>glucuronate acceptor + UDP-alpha-D-glucuronate = acceptor beta-D-glucuronoside + UDP + H(+)</text>
        <dbReference type="Rhea" id="RHEA:21032"/>
        <dbReference type="ChEBI" id="CHEBI:15378"/>
        <dbReference type="ChEBI" id="CHEBI:58052"/>
        <dbReference type="ChEBI" id="CHEBI:58223"/>
        <dbReference type="ChEBI" id="CHEBI:132367"/>
        <dbReference type="ChEBI" id="CHEBI:132368"/>
        <dbReference type="EC" id="2.4.1.17"/>
    </reaction>
</comment>
<dbReference type="PROSITE" id="PS00375">
    <property type="entry name" value="UDPGT"/>
    <property type="match status" value="1"/>
</dbReference>
<dbReference type="FunFam" id="3.40.50.2000:FF:000050">
    <property type="entry name" value="UDP-glucuronosyltransferase"/>
    <property type="match status" value="1"/>
</dbReference>
<dbReference type="GO" id="GO:0016020">
    <property type="term" value="C:membrane"/>
    <property type="evidence" value="ECO:0007669"/>
    <property type="project" value="UniProtKB-SubCell"/>
</dbReference>
<evidence type="ECO:0000256" key="2">
    <source>
        <dbReference type="ARBA" id="ARBA00022676"/>
    </source>
</evidence>
<evidence type="ECO:0000256" key="3">
    <source>
        <dbReference type="ARBA" id="ARBA00022679"/>
    </source>
</evidence>
<dbReference type="EMBL" id="CAKOGL010000011">
    <property type="protein sequence ID" value="CAH2092310.1"/>
    <property type="molecule type" value="Genomic_DNA"/>
</dbReference>
<keyword evidence="2 4" id="KW-0328">Glycosyltransferase</keyword>
<feature type="chain" id="PRO_5043101576" description="UDP-glucuronosyltransferase" evidence="5">
    <location>
        <begin position="21"/>
        <end position="514"/>
    </location>
</feature>
<comment type="similarity">
    <text evidence="1 4">Belongs to the UDP-glycosyltransferase family.</text>
</comment>
<keyword evidence="5" id="KW-0732">Signal</keyword>
<keyword evidence="5" id="KW-1133">Transmembrane helix</keyword>
<evidence type="ECO:0000256" key="4">
    <source>
        <dbReference type="RuleBase" id="RU003718"/>
    </source>
</evidence>
<keyword evidence="3 4" id="KW-0808">Transferase</keyword>
<evidence type="ECO:0000256" key="5">
    <source>
        <dbReference type="RuleBase" id="RU362059"/>
    </source>
</evidence>
<comment type="caution">
    <text evidence="6">The sequence shown here is derived from an EMBL/GenBank/DDBJ whole genome shotgun (WGS) entry which is preliminary data.</text>
</comment>
<organism evidence="6 7">
    <name type="scientific">Euphydryas editha</name>
    <name type="common">Edith's checkerspot</name>
    <dbReference type="NCBI Taxonomy" id="104508"/>
    <lineage>
        <taxon>Eukaryota</taxon>
        <taxon>Metazoa</taxon>
        <taxon>Ecdysozoa</taxon>
        <taxon>Arthropoda</taxon>
        <taxon>Hexapoda</taxon>
        <taxon>Insecta</taxon>
        <taxon>Pterygota</taxon>
        <taxon>Neoptera</taxon>
        <taxon>Endopterygota</taxon>
        <taxon>Lepidoptera</taxon>
        <taxon>Glossata</taxon>
        <taxon>Ditrysia</taxon>
        <taxon>Papilionoidea</taxon>
        <taxon>Nymphalidae</taxon>
        <taxon>Nymphalinae</taxon>
        <taxon>Euphydryas</taxon>
    </lineage>
</organism>
<dbReference type="PANTHER" id="PTHR48043">
    <property type="entry name" value="EG:EG0003.4 PROTEIN-RELATED"/>
    <property type="match status" value="1"/>
</dbReference>
<dbReference type="EC" id="2.4.1.17" evidence="5"/>
<reference evidence="6" key="1">
    <citation type="submission" date="2022-03" db="EMBL/GenBank/DDBJ databases">
        <authorList>
            <person name="Tunstrom K."/>
        </authorList>
    </citation>
    <scope>NUCLEOTIDE SEQUENCE</scope>
</reference>
<comment type="subcellular location">
    <subcellularLocation>
        <location evidence="5">Membrane</location>
        <topology evidence="5">Single-pass membrane protein</topology>
    </subcellularLocation>
</comment>
<dbReference type="InterPro" id="IPR035595">
    <property type="entry name" value="UDP_glycos_trans_CS"/>
</dbReference>
<name>A0AAU9U3M9_EUPED</name>
<evidence type="ECO:0000256" key="1">
    <source>
        <dbReference type="ARBA" id="ARBA00009995"/>
    </source>
</evidence>
<evidence type="ECO:0000313" key="7">
    <source>
        <dbReference type="Proteomes" id="UP001153954"/>
    </source>
</evidence>
<protein>
    <recommendedName>
        <fullName evidence="5">UDP-glucuronosyltransferase</fullName>
        <ecNumber evidence="5">2.4.1.17</ecNumber>
    </recommendedName>
</protein>
<proteinExistence type="inferred from homology"/>
<sequence length="514" mass="59122">MLKMLKLTLCLSFLIVGVKSAQILGVFPTPSISHQVVFRPVMQELAKLGHEVTVITADPAFPKDQTPQNLTEIDLHNISYAFWNQILAEKGNVKNPLTNFKYFVEFPRELVRKQLETSVIQELLQSNKKFDLIFVESCMRPALIFSYIYNAPVIEFSSLAGMNFVYDLIGAEAHPLIYPDTLHRRTYNLTIWEKINELYVHYSAKRILAENLHAEDVMLRKFFGPDTPSLDVIRKNVHLLFLNVHPIWDLNRPVPPNVVYLGGLHQKPQRDLPLDLKSYLDSSKNGVIYISFGTNVKPSMFPAEKLKIFTDVFSKLPYDVLWKWDKDELPGRSNNVRISKWLQQSDLLRHPKIILFITQGGLQSTDEAITAGVPLVGMPMLGDQWFNTDQYVKLNIGKNIVLETLTEEKLTDVIKTVVNDNSYRRNIVKLRNMMHDQLQKPLERAVWWTEYVLRYGGLHLRASGAGVSWTEYYELELVLLLLAALVVVLIIIMLAIYFIISNIKHLIHVKVKTN</sequence>
<dbReference type="AlphaFoldDB" id="A0AAU9U3M9"/>
<dbReference type="PANTHER" id="PTHR48043:SF159">
    <property type="entry name" value="EG:EG0003.4 PROTEIN-RELATED"/>
    <property type="match status" value="1"/>
</dbReference>